<evidence type="ECO:0000256" key="3">
    <source>
        <dbReference type="ARBA" id="ARBA00023015"/>
    </source>
</evidence>
<feature type="domain" description="HTH gntR-type" evidence="6">
    <location>
        <begin position="18"/>
        <end position="86"/>
    </location>
</feature>
<keyword evidence="4" id="KW-0238">DNA-binding</keyword>
<dbReference type="GO" id="GO:0008483">
    <property type="term" value="F:transaminase activity"/>
    <property type="evidence" value="ECO:0007669"/>
    <property type="project" value="UniProtKB-KW"/>
</dbReference>
<dbReference type="CDD" id="cd00609">
    <property type="entry name" value="AAT_like"/>
    <property type="match status" value="1"/>
</dbReference>
<dbReference type="SMART" id="SM00345">
    <property type="entry name" value="HTH_GNTR"/>
    <property type="match status" value="1"/>
</dbReference>
<dbReference type="Pfam" id="PF00392">
    <property type="entry name" value="GntR"/>
    <property type="match status" value="1"/>
</dbReference>
<protein>
    <submittedName>
        <fullName evidence="7">Aminotransferase class I/II-fold pyridoxal phosphate-dependent enzyme</fullName>
    </submittedName>
</protein>
<evidence type="ECO:0000256" key="1">
    <source>
        <dbReference type="ARBA" id="ARBA00005384"/>
    </source>
</evidence>
<dbReference type="PANTHER" id="PTHR46577">
    <property type="entry name" value="HTH-TYPE TRANSCRIPTIONAL REGULATORY PROTEIN GABR"/>
    <property type="match status" value="1"/>
</dbReference>
<dbReference type="GO" id="GO:0030170">
    <property type="term" value="F:pyridoxal phosphate binding"/>
    <property type="evidence" value="ECO:0007669"/>
    <property type="project" value="InterPro"/>
</dbReference>
<dbReference type="CDD" id="cd07377">
    <property type="entry name" value="WHTH_GntR"/>
    <property type="match status" value="1"/>
</dbReference>
<dbReference type="PROSITE" id="PS50949">
    <property type="entry name" value="HTH_GNTR"/>
    <property type="match status" value="1"/>
</dbReference>
<dbReference type="InterPro" id="IPR004839">
    <property type="entry name" value="Aminotransferase_I/II_large"/>
</dbReference>
<evidence type="ECO:0000256" key="5">
    <source>
        <dbReference type="ARBA" id="ARBA00023163"/>
    </source>
</evidence>
<dbReference type="Gene3D" id="1.10.10.10">
    <property type="entry name" value="Winged helix-like DNA-binding domain superfamily/Winged helix DNA-binding domain"/>
    <property type="match status" value="1"/>
</dbReference>
<dbReference type="GO" id="GO:0003677">
    <property type="term" value="F:DNA binding"/>
    <property type="evidence" value="ECO:0007669"/>
    <property type="project" value="UniProtKB-KW"/>
</dbReference>
<name>A0A6N6VFT9_9HYPH</name>
<dbReference type="InterPro" id="IPR036390">
    <property type="entry name" value="WH_DNA-bd_sf"/>
</dbReference>
<dbReference type="Pfam" id="PF00155">
    <property type="entry name" value="Aminotran_1_2"/>
    <property type="match status" value="1"/>
</dbReference>
<evidence type="ECO:0000256" key="4">
    <source>
        <dbReference type="ARBA" id="ARBA00023125"/>
    </source>
</evidence>
<dbReference type="PRINTS" id="PR00035">
    <property type="entry name" value="HTHGNTR"/>
</dbReference>
<dbReference type="InterPro" id="IPR015421">
    <property type="entry name" value="PyrdxlP-dep_Trfase_major"/>
</dbReference>
<gene>
    <name evidence="7" type="ORF">F2P47_11830</name>
</gene>
<evidence type="ECO:0000259" key="6">
    <source>
        <dbReference type="PROSITE" id="PS50949"/>
    </source>
</evidence>
<evidence type="ECO:0000313" key="8">
    <source>
        <dbReference type="Proteomes" id="UP000468901"/>
    </source>
</evidence>
<dbReference type="Proteomes" id="UP000468901">
    <property type="component" value="Unassembled WGS sequence"/>
</dbReference>
<keyword evidence="2" id="KW-0663">Pyridoxal phosphate</keyword>
<reference evidence="7 8" key="1">
    <citation type="submission" date="2019-09" db="EMBL/GenBank/DDBJ databases">
        <title>Parvibaculum sedimenti sp. nov., isolated from sediment.</title>
        <authorList>
            <person name="Wang Y."/>
        </authorList>
    </citation>
    <scope>NUCLEOTIDE SEQUENCE [LARGE SCALE GENOMIC DNA]</scope>
    <source>
        <strain evidence="7 8">HXT-9</strain>
    </source>
</reference>
<evidence type="ECO:0000313" key="7">
    <source>
        <dbReference type="EMBL" id="KAB7739540.1"/>
    </source>
</evidence>
<dbReference type="GO" id="GO:0003700">
    <property type="term" value="F:DNA-binding transcription factor activity"/>
    <property type="evidence" value="ECO:0007669"/>
    <property type="project" value="InterPro"/>
</dbReference>
<organism evidence="7 8">
    <name type="scientific">Parvibaculum sedimenti</name>
    <dbReference type="NCBI Taxonomy" id="2608632"/>
    <lineage>
        <taxon>Bacteria</taxon>
        <taxon>Pseudomonadati</taxon>
        <taxon>Pseudomonadota</taxon>
        <taxon>Alphaproteobacteria</taxon>
        <taxon>Hyphomicrobiales</taxon>
        <taxon>Parvibaculaceae</taxon>
        <taxon>Parvibaculum</taxon>
    </lineage>
</organism>
<accession>A0A6N6VFT9</accession>
<sequence>MRTPLSLDLLAVDPQADTPLYRQLYDALRGAILEGRLTAGGRLPSSRRLAADLGVGRNTVLSAYEQLAAEGYLEGQIGAGTRIASSLPDNLLEVGGSAARGPDQTAPANPNRLSRRGETVAAIRRPGIGYERGQARAFQHGLPAVDQFPAALWSRLLGRRTRDPRNGLFGYETGAGYAPLREAIAAHAGAARGVICTPDQVIVTTGAQAALDLASRMLIDPEDAVWIEEPGYLGARAALLGAGARLMPVPVDGEGLDVAAGIALEPAPRLIYVTPSHQYPLGVTLSLPRRLALLDFARRADAWVIEDDYDSEYRYAGRPLASLQGLDRATRVLYMGTFSKTLFPGLKVGYLIVPDALVDAFRAAIRLTGHVPAPIIQAALAEFIGEGHFGAHVRRMRTIYAARRAALIDAAERELVAFLELTPCDGGMQLVGCLRDGLDDRHASALAAAANIHVAPLAPYYLGKPSLSGLHMGFAGIPEAQIARSAKRLAVALAEMAP</sequence>
<dbReference type="InterPro" id="IPR000524">
    <property type="entry name" value="Tscrpt_reg_HTH_GntR"/>
</dbReference>
<dbReference type="AlphaFoldDB" id="A0A6N6VFT9"/>
<dbReference type="EMBL" id="WESC01000010">
    <property type="protein sequence ID" value="KAB7739540.1"/>
    <property type="molecule type" value="Genomic_DNA"/>
</dbReference>
<dbReference type="Gene3D" id="3.40.640.10">
    <property type="entry name" value="Type I PLP-dependent aspartate aminotransferase-like (Major domain)"/>
    <property type="match status" value="1"/>
</dbReference>
<dbReference type="InterPro" id="IPR015424">
    <property type="entry name" value="PyrdxlP-dep_Trfase"/>
</dbReference>
<comment type="caution">
    <text evidence="7">The sequence shown here is derived from an EMBL/GenBank/DDBJ whole genome shotgun (WGS) entry which is preliminary data.</text>
</comment>
<keyword evidence="5" id="KW-0804">Transcription</keyword>
<dbReference type="PANTHER" id="PTHR46577:SF1">
    <property type="entry name" value="HTH-TYPE TRANSCRIPTIONAL REGULATORY PROTEIN GABR"/>
    <property type="match status" value="1"/>
</dbReference>
<dbReference type="InterPro" id="IPR051446">
    <property type="entry name" value="HTH_trans_reg/aminotransferase"/>
</dbReference>
<dbReference type="SUPFAM" id="SSF53383">
    <property type="entry name" value="PLP-dependent transferases"/>
    <property type="match status" value="1"/>
</dbReference>
<dbReference type="InterPro" id="IPR036388">
    <property type="entry name" value="WH-like_DNA-bd_sf"/>
</dbReference>
<comment type="similarity">
    <text evidence="1">In the C-terminal section; belongs to the class-I pyridoxal-phosphate-dependent aminotransferase family.</text>
</comment>
<dbReference type="SUPFAM" id="SSF46785">
    <property type="entry name" value="Winged helix' DNA-binding domain"/>
    <property type="match status" value="1"/>
</dbReference>
<keyword evidence="8" id="KW-1185">Reference proteome</keyword>
<keyword evidence="7" id="KW-0032">Aminotransferase</keyword>
<proteinExistence type="inferred from homology"/>
<keyword evidence="7" id="KW-0808">Transferase</keyword>
<keyword evidence="3" id="KW-0805">Transcription regulation</keyword>
<evidence type="ECO:0000256" key="2">
    <source>
        <dbReference type="ARBA" id="ARBA00022898"/>
    </source>
</evidence>